<organism evidence="2 3">
    <name type="scientific">Sinosporangium siamense</name>
    <dbReference type="NCBI Taxonomy" id="1367973"/>
    <lineage>
        <taxon>Bacteria</taxon>
        <taxon>Bacillati</taxon>
        <taxon>Actinomycetota</taxon>
        <taxon>Actinomycetes</taxon>
        <taxon>Streptosporangiales</taxon>
        <taxon>Streptosporangiaceae</taxon>
        <taxon>Sinosporangium</taxon>
    </lineage>
</organism>
<dbReference type="RefSeq" id="WP_204031374.1">
    <property type="nucleotide sequence ID" value="NZ_BOOW01000044.1"/>
</dbReference>
<proteinExistence type="predicted"/>
<dbReference type="InterPro" id="IPR023809">
    <property type="entry name" value="Thiopep_bacteriocin_synth_dom"/>
</dbReference>
<dbReference type="EMBL" id="BOOW01000044">
    <property type="protein sequence ID" value="GII96363.1"/>
    <property type="molecule type" value="Genomic_DNA"/>
</dbReference>
<sequence length="278" mass="31012">MKASDHQPWLQIDVDFADPSTAEHNTIVYLVPALRSAEESGLISSWFFIRKRQWRFRYLPATSDSISGSMNLLHSAADDLVAADCATRWLDKVYEPEKYAFGGTAGMIIAHKLFHADSRHIFTFLDPYVGHAQVAGARRRELSILLCAALMRAAEQDWFEQGDIWASIADDLRPVEIPAPAEKWEDFKSSVRRLITVDTAPSTVLRKSGLCFAHDWLSAFESAGRALKGVCDDGLLVERGIRAVIAHNIIFHWNRLGLPYQAQAAIASAAKDVIFNDA</sequence>
<evidence type="ECO:0000313" key="2">
    <source>
        <dbReference type="EMBL" id="GII96363.1"/>
    </source>
</evidence>
<protein>
    <recommendedName>
        <fullName evidence="1">Thiopeptide-type bacteriocin biosynthesis domain-containing protein</fullName>
    </recommendedName>
</protein>
<comment type="caution">
    <text evidence="2">The sequence shown here is derived from an EMBL/GenBank/DDBJ whole genome shotgun (WGS) entry which is preliminary data.</text>
</comment>
<accession>A0A919VAE8</accession>
<keyword evidence="3" id="KW-1185">Reference proteome</keyword>
<dbReference type="NCBIfam" id="TIGR03891">
    <property type="entry name" value="thiopep_ocin"/>
    <property type="match status" value="1"/>
</dbReference>
<dbReference type="Pfam" id="PF14028">
    <property type="entry name" value="Lant_dehydr_C"/>
    <property type="match status" value="1"/>
</dbReference>
<gene>
    <name evidence="2" type="ORF">Ssi02_65940</name>
</gene>
<reference evidence="2" key="1">
    <citation type="submission" date="2021-01" db="EMBL/GenBank/DDBJ databases">
        <title>Whole genome shotgun sequence of Sinosporangium siamense NBRC 109515.</title>
        <authorList>
            <person name="Komaki H."/>
            <person name="Tamura T."/>
        </authorList>
    </citation>
    <scope>NUCLEOTIDE SEQUENCE</scope>
    <source>
        <strain evidence="2">NBRC 109515</strain>
    </source>
</reference>
<evidence type="ECO:0000259" key="1">
    <source>
        <dbReference type="Pfam" id="PF14028"/>
    </source>
</evidence>
<dbReference type="Proteomes" id="UP000606172">
    <property type="component" value="Unassembled WGS sequence"/>
</dbReference>
<name>A0A919VAE8_9ACTN</name>
<feature type="domain" description="Thiopeptide-type bacteriocin biosynthesis" evidence="1">
    <location>
        <begin position="9"/>
        <end position="271"/>
    </location>
</feature>
<dbReference type="AlphaFoldDB" id="A0A919VAE8"/>
<evidence type="ECO:0000313" key="3">
    <source>
        <dbReference type="Proteomes" id="UP000606172"/>
    </source>
</evidence>